<name>A0A5A7PCQ5_STRAF</name>
<dbReference type="Proteomes" id="UP000325081">
    <property type="component" value="Unassembled WGS sequence"/>
</dbReference>
<keyword evidence="2" id="KW-0687">Ribonucleoprotein</keyword>
<feature type="non-terminal residue" evidence="2">
    <location>
        <position position="107"/>
    </location>
</feature>
<gene>
    <name evidence="2" type="ORF">STAS_06562</name>
</gene>
<protein>
    <submittedName>
        <fullName evidence="2">50S ribosomal protein L16</fullName>
    </submittedName>
</protein>
<sequence length="107" mass="12133">MAYIVSLCTLIKLLETFPVTLDFNLHPNETSFRTRLSISSSFFSYTTNEIKASESFPLQSDLRSLTAEFQLDAAERAAFRDAASETLNFDSGIFSILYPNLHQDIIR</sequence>
<dbReference type="EMBL" id="BKCP01004372">
    <property type="protein sequence ID" value="GER30609.1"/>
    <property type="molecule type" value="Genomic_DNA"/>
</dbReference>
<evidence type="ECO:0000313" key="2">
    <source>
        <dbReference type="EMBL" id="GER30609.1"/>
    </source>
</evidence>
<organism evidence="2 3">
    <name type="scientific">Striga asiatica</name>
    <name type="common">Asiatic witchweed</name>
    <name type="synonym">Buchnera asiatica</name>
    <dbReference type="NCBI Taxonomy" id="4170"/>
    <lineage>
        <taxon>Eukaryota</taxon>
        <taxon>Viridiplantae</taxon>
        <taxon>Streptophyta</taxon>
        <taxon>Embryophyta</taxon>
        <taxon>Tracheophyta</taxon>
        <taxon>Spermatophyta</taxon>
        <taxon>Magnoliopsida</taxon>
        <taxon>eudicotyledons</taxon>
        <taxon>Gunneridae</taxon>
        <taxon>Pentapetalae</taxon>
        <taxon>asterids</taxon>
        <taxon>lamiids</taxon>
        <taxon>Lamiales</taxon>
        <taxon>Orobanchaceae</taxon>
        <taxon>Buchnereae</taxon>
        <taxon>Striga</taxon>
    </lineage>
</organism>
<evidence type="ECO:0000313" key="3">
    <source>
        <dbReference type="Proteomes" id="UP000325081"/>
    </source>
</evidence>
<keyword evidence="2" id="KW-0689">Ribosomal protein</keyword>
<dbReference type="OrthoDB" id="10058185at2759"/>
<feature type="signal peptide" evidence="1">
    <location>
        <begin position="1"/>
        <end position="16"/>
    </location>
</feature>
<dbReference type="GO" id="GO:0005840">
    <property type="term" value="C:ribosome"/>
    <property type="evidence" value="ECO:0007669"/>
    <property type="project" value="UniProtKB-KW"/>
</dbReference>
<keyword evidence="1" id="KW-0732">Signal</keyword>
<evidence type="ECO:0000256" key="1">
    <source>
        <dbReference type="SAM" id="SignalP"/>
    </source>
</evidence>
<dbReference type="AlphaFoldDB" id="A0A5A7PCQ5"/>
<comment type="caution">
    <text evidence="2">The sequence shown here is derived from an EMBL/GenBank/DDBJ whole genome shotgun (WGS) entry which is preliminary data.</text>
</comment>
<accession>A0A5A7PCQ5</accession>
<proteinExistence type="predicted"/>
<reference evidence="3" key="1">
    <citation type="journal article" date="2019" name="Curr. Biol.">
        <title>Genome Sequence of Striga asiatica Provides Insight into the Evolution of Plant Parasitism.</title>
        <authorList>
            <person name="Yoshida S."/>
            <person name="Kim S."/>
            <person name="Wafula E.K."/>
            <person name="Tanskanen J."/>
            <person name="Kim Y.M."/>
            <person name="Honaas L."/>
            <person name="Yang Z."/>
            <person name="Spallek T."/>
            <person name="Conn C.E."/>
            <person name="Ichihashi Y."/>
            <person name="Cheong K."/>
            <person name="Cui S."/>
            <person name="Der J.P."/>
            <person name="Gundlach H."/>
            <person name="Jiao Y."/>
            <person name="Hori C."/>
            <person name="Ishida J.K."/>
            <person name="Kasahara H."/>
            <person name="Kiba T."/>
            <person name="Kim M.S."/>
            <person name="Koo N."/>
            <person name="Laohavisit A."/>
            <person name="Lee Y.H."/>
            <person name="Lumba S."/>
            <person name="McCourt P."/>
            <person name="Mortimer J.C."/>
            <person name="Mutuku J.M."/>
            <person name="Nomura T."/>
            <person name="Sasaki-Sekimoto Y."/>
            <person name="Seto Y."/>
            <person name="Wang Y."/>
            <person name="Wakatake T."/>
            <person name="Sakakibara H."/>
            <person name="Demura T."/>
            <person name="Yamaguchi S."/>
            <person name="Yoneyama K."/>
            <person name="Manabe R.I."/>
            <person name="Nelson D.C."/>
            <person name="Schulman A.H."/>
            <person name="Timko M.P."/>
            <person name="dePamphilis C.W."/>
            <person name="Choi D."/>
            <person name="Shirasu K."/>
        </authorList>
    </citation>
    <scope>NUCLEOTIDE SEQUENCE [LARGE SCALE GENOMIC DNA]</scope>
    <source>
        <strain evidence="3">cv. UVA1</strain>
    </source>
</reference>
<keyword evidence="3" id="KW-1185">Reference proteome</keyword>
<feature type="chain" id="PRO_5022933487" evidence="1">
    <location>
        <begin position="17"/>
        <end position="107"/>
    </location>
</feature>